<comment type="catalytic activity">
    <reaction evidence="1">
        <text>3',5'-cyclic CMP + H2O = CMP + H(+)</text>
        <dbReference type="Rhea" id="RHEA:72675"/>
        <dbReference type="ChEBI" id="CHEBI:15377"/>
        <dbReference type="ChEBI" id="CHEBI:15378"/>
        <dbReference type="ChEBI" id="CHEBI:58003"/>
        <dbReference type="ChEBI" id="CHEBI:60377"/>
    </reaction>
    <physiologicalReaction direction="left-to-right" evidence="1">
        <dbReference type="Rhea" id="RHEA:72676"/>
    </physiologicalReaction>
</comment>
<organism evidence="5 6">
    <name type="scientific">Paenibacillus lignilyticus</name>
    <dbReference type="NCBI Taxonomy" id="1172615"/>
    <lineage>
        <taxon>Bacteria</taxon>
        <taxon>Bacillati</taxon>
        <taxon>Bacillota</taxon>
        <taxon>Bacilli</taxon>
        <taxon>Bacillales</taxon>
        <taxon>Paenibacillaceae</taxon>
        <taxon>Paenibacillus</taxon>
    </lineage>
</organism>
<reference evidence="5 6" key="1">
    <citation type="submission" date="2021-04" db="EMBL/GenBank/DDBJ databases">
        <title>Paenibacillus sp. DLE-14 whole genome sequence.</title>
        <authorList>
            <person name="Ham Y.J."/>
        </authorList>
    </citation>
    <scope>NUCLEOTIDE SEQUENCE [LARGE SCALE GENOMIC DNA]</scope>
    <source>
        <strain evidence="5 6">DLE-14</strain>
    </source>
</reference>
<proteinExistence type="predicted"/>
<evidence type="ECO:0000256" key="1">
    <source>
        <dbReference type="ARBA" id="ARBA00034221"/>
    </source>
</evidence>
<accession>A0ABS5CEC1</accession>
<comment type="function">
    <text evidence="2">Counteracts the endogenous Pycsar antiviral defense system. Phosphodiesterase that enables metal-dependent hydrolysis of host cyclic nucleotide Pycsar defense signals such as cCMP and cUMP.</text>
</comment>
<dbReference type="SUPFAM" id="SSF56281">
    <property type="entry name" value="Metallo-hydrolase/oxidoreductase"/>
    <property type="match status" value="1"/>
</dbReference>
<name>A0ABS5CEC1_9BACL</name>
<evidence type="ECO:0000256" key="3">
    <source>
        <dbReference type="ARBA" id="ARBA00048505"/>
    </source>
</evidence>
<dbReference type="EMBL" id="JAGKSP010000006">
    <property type="protein sequence ID" value="MBP3964319.1"/>
    <property type="molecule type" value="Genomic_DNA"/>
</dbReference>
<sequence length="244" mass="27971">MSRLDIQMLGTGSAFAKTYFNTNALFYTDRHTLLLDCGTTALLSMHQLGKSVNEIDAVLISHIHADHIGGLEEFAFQMKFVYNRKPKLFIHESLVNSLWESSLKGGLLQDECAALEDYFEVLPLQTGVSTELLPGFVVQAIHTEHIPNKLSYSFLINENFFYSADMRFNPDLLEQLVQQGVQTIFHDCQLKPPGVVHASLQELQSLPAYIQERIWLMHYDDSKPKDLDKEGVMRFVEQHKRYTF</sequence>
<dbReference type="InterPro" id="IPR036866">
    <property type="entry name" value="RibonucZ/Hydroxyglut_hydro"/>
</dbReference>
<dbReference type="Proteomes" id="UP000673394">
    <property type="component" value="Unassembled WGS sequence"/>
</dbReference>
<evidence type="ECO:0000313" key="6">
    <source>
        <dbReference type="Proteomes" id="UP000673394"/>
    </source>
</evidence>
<feature type="domain" description="Metallo-beta-lactamase" evidence="4">
    <location>
        <begin position="21"/>
        <end position="218"/>
    </location>
</feature>
<dbReference type="Pfam" id="PF23023">
    <property type="entry name" value="Anti-Pycsar_Apyc1"/>
    <property type="match status" value="1"/>
</dbReference>
<dbReference type="SMART" id="SM00849">
    <property type="entry name" value="Lactamase_B"/>
    <property type="match status" value="1"/>
</dbReference>
<dbReference type="RefSeq" id="WP_210659542.1">
    <property type="nucleotide sequence ID" value="NZ_JAGKSP010000006.1"/>
</dbReference>
<evidence type="ECO:0000256" key="2">
    <source>
        <dbReference type="ARBA" id="ARBA00034301"/>
    </source>
</evidence>
<comment type="caution">
    <text evidence="5">The sequence shown here is derived from an EMBL/GenBank/DDBJ whole genome shotgun (WGS) entry which is preliminary data.</text>
</comment>
<evidence type="ECO:0000313" key="5">
    <source>
        <dbReference type="EMBL" id="MBP3964319.1"/>
    </source>
</evidence>
<protein>
    <submittedName>
        <fullName evidence="5">Ribonuclease Z</fullName>
    </submittedName>
</protein>
<dbReference type="PANTHER" id="PTHR42663:SF6">
    <property type="entry name" value="HYDROLASE C777.06C-RELATED"/>
    <property type="match status" value="1"/>
</dbReference>
<comment type="catalytic activity">
    <reaction evidence="3">
        <text>3',5'-cyclic UMP + H2O = UMP + H(+)</text>
        <dbReference type="Rhea" id="RHEA:70575"/>
        <dbReference type="ChEBI" id="CHEBI:15377"/>
        <dbReference type="ChEBI" id="CHEBI:15378"/>
        <dbReference type="ChEBI" id="CHEBI:57865"/>
        <dbReference type="ChEBI" id="CHEBI:184387"/>
    </reaction>
    <physiologicalReaction direction="left-to-right" evidence="3">
        <dbReference type="Rhea" id="RHEA:70576"/>
    </physiologicalReaction>
</comment>
<dbReference type="Gene3D" id="3.60.15.10">
    <property type="entry name" value="Ribonuclease Z/Hydroxyacylglutathione hydrolase-like"/>
    <property type="match status" value="1"/>
</dbReference>
<gene>
    <name evidence="5" type="ORF">I8J30_16515</name>
</gene>
<dbReference type="PANTHER" id="PTHR42663">
    <property type="entry name" value="HYDROLASE C777.06C-RELATED-RELATED"/>
    <property type="match status" value="1"/>
</dbReference>
<keyword evidence="6" id="KW-1185">Reference proteome</keyword>
<dbReference type="InterPro" id="IPR001279">
    <property type="entry name" value="Metallo-B-lactamas"/>
</dbReference>
<evidence type="ECO:0000259" key="4">
    <source>
        <dbReference type="SMART" id="SM00849"/>
    </source>
</evidence>